<protein>
    <submittedName>
        <fullName evidence="9">N-acetylgalactosamine kinase (inferred by orthology to a human protein)</fullName>
    </submittedName>
</protein>
<keyword evidence="3" id="KW-0547">Nucleotide-binding</keyword>
<evidence type="ECO:0000313" key="9">
    <source>
        <dbReference type="WBParaSite" id="NBR_0001839901-mRNA-1"/>
    </source>
</evidence>
<evidence type="ECO:0000313" key="7">
    <source>
        <dbReference type="EMBL" id="VDL82125.1"/>
    </source>
</evidence>
<evidence type="ECO:0000256" key="5">
    <source>
        <dbReference type="ARBA" id="ARBA00022840"/>
    </source>
</evidence>
<dbReference type="PRINTS" id="PR00473">
    <property type="entry name" value="GALCTOKINASE"/>
</dbReference>
<evidence type="ECO:0000259" key="6">
    <source>
        <dbReference type="Pfam" id="PF00288"/>
    </source>
</evidence>
<dbReference type="STRING" id="27835.A0A0N4YMJ7"/>
<evidence type="ECO:0000256" key="2">
    <source>
        <dbReference type="ARBA" id="ARBA00022679"/>
    </source>
</evidence>
<dbReference type="AlphaFoldDB" id="A0A0N4YMJ7"/>
<dbReference type="InterPro" id="IPR000705">
    <property type="entry name" value="Galactokinase"/>
</dbReference>
<accession>A0A0N4YMJ7</accession>
<dbReference type="InterPro" id="IPR006204">
    <property type="entry name" value="GHMP_kinase_N_dom"/>
</dbReference>
<dbReference type="InterPro" id="IPR020568">
    <property type="entry name" value="Ribosomal_Su5_D2-typ_SF"/>
</dbReference>
<keyword evidence="2" id="KW-0808">Transferase</keyword>
<organism evidence="9">
    <name type="scientific">Nippostrongylus brasiliensis</name>
    <name type="common">Rat hookworm</name>
    <dbReference type="NCBI Taxonomy" id="27835"/>
    <lineage>
        <taxon>Eukaryota</taxon>
        <taxon>Metazoa</taxon>
        <taxon>Ecdysozoa</taxon>
        <taxon>Nematoda</taxon>
        <taxon>Chromadorea</taxon>
        <taxon>Rhabditida</taxon>
        <taxon>Rhabditina</taxon>
        <taxon>Rhabditomorpha</taxon>
        <taxon>Strongyloidea</taxon>
        <taxon>Heligmosomidae</taxon>
        <taxon>Nippostrongylus</taxon>
    </lineage>
</organism>
<reference evidence="7 8" key="2">
    <citation type="submission" date="2018-11" db="EMBL/GenBank/DDBJ databases">
        <authorList>
            <consortium name="Pathogen Informatics"/>
        </authorList>
    </citation>
    <scope>NUCLEOTIDE SEQUENCE [LARGE SCALE GENOMIC DNA]</scope>
</reference>
<dbReference type="EMBL" id="UYSL01023379">
    <property type="protein sequence ID" value="VDL82125.1"/>
    <property type="molecule type" value="Genomic_DNA"/>
</dbReference>
<sequence>MNAEMFCDVHGHPPTIRVFCPGHLNLVAILDESRLMIESDNNLSDTGRRFGKDRLLQSHTHGLKCEHIAEHGFPTISMATDTGTEILAAPNDRSEIRLVNTDEEYRPYTISLSTEWNGTSCPEWFDYLLAGWKGIIDRLKTESIGFDILMEGCIPSSMGLSSSSSIVCAAALAVWVIHTGQGFEGITREELASICAAAEQYVGQRGDRTIHLTQVIGSENKAVRFDYFPLRPRLVNLPPIAVFDVLNCGEKQTMLSTPREQRLAEGLIAGKLLLKGAGKICIYSRLRDVQEALGKTLEDMVLLCDTLPETATRDELLQLLGREDLDECLAEGINYSTTFKLRSIARHVYSEALRVERFERASEARDLFVMGRLLNESHESCSKDFGCSSKAADRLVAECRMARSYGAHVSGWSGTVVALIDDIRPVYLGDNLIYHAFSSPGASVEFL</sequence>
<evidence type="ECO:0000256" key="1">
    <source>
        <dbReference type="ARBA" id="ARBA00006566"/>
    </source>
</evidence>
<gene>
    <name evidence="7" type="ORF">NBR_LOCUS18400</name>
</gene>
<dbReference type="InterPro" id="IPR014721">
    <property type="entry name" value="Ribsml_uS5_D2-typ_fold_subgr"/>
</dbReference>
<name>A0A0N4YMJ7_NIPBR</name>
<keyword evidence="8" id="KW-1185">Reference proteome</keyword>
<dbReference type="InterPro" id="IPR036554">
    <property type="entry name" value="GHMP_kinase_C_sf"/>
</dbReference>
<dbReference type="Gene3D" id="1.20.1440.340">
    <property type="match status" value="1"/>
</dbReference>
<dbReference type="SUPFAM" id="SSF54211">
    <property type="entry name" value="Ribosomal protein S5 domain 2-like"/>
    <property type="match status" value="1"/>
</dbReference>
<proteinExistence type="inferred from homology"/>
<dbReference type="GO" id="GO:0006012">
    <property type="term" value="P:galactose metabolic process"/>
    <property type="evidence" value="ECO:0007669"/>
    <property type="project" value="InterPro"/>
</dbReference>
<keyword evidence="4" id="KW-0418">Kinase</keyword>
<dbReference type="Proteomes" id="UP000271162">
    <property type="component" value="Unassembled WGS sequence"/>
</dbReference>
<dbReference type="GO" id="GO:0004335">
    <property type="term" value="F:galactokinase activity"/>
    <property type="evidence" value="ECO:0007669"/>
    <property type="project" value="InterPro"/>
</dbReference>
<dbReference type="Pfam" id="PF00288">
    <property type="entry name" value="GHMP_kinases_N"/>
    <property type="match status" value="1"/>
</dbReference>
<dbReference type="SUPFAM" id="SSF55060">
    <property type="entry name" value="GHMP Kinase, C-terminal domain"/>
    <property type="match status" value="1"/>
</dbReference>
<dbReference type="Gene3D" id="3.30.70.3170">
    <property type="match status" value="1"/>
</dbReference>
<dbReference type="WBParaSite" id="NBR_0001839901-mRNA-1">
    <property type="protein sequence ID" value="NBR_0001839901-mRNA-1"/>
    <property type="gene ID" value="NBR_0001839901"/>
</dbReference>
<reference evidence="9" key="1">
    <citation type="submission" date="2017-02" db="UniProtKB">
        <authorList>
            <consortium name="WormBaseParasite"/>
        </authorList>
    </citation>
    <scope>IDENTIFICATION</scope>
</reference>
<feature type="domain" description="GHMP kinase N-terminal" evidence="6">
    <location>
        <begin position="136"/>
        <end position="203"/>
    </location>
</feature>
<dbReference type="Gene3D" id="3.30.230.10">
    <property type="match status" value="1"/>
</dbReference>
<dbReference type="PANTHER" id="PTHR10457">
    <property type="entry name" value="MEVALONATE KINASE/GALACTOKINASE"/>
    <property type="match status" value="1"/>
</dbReference>
<keyword evidence="5" id="KW-0067">ATP-binding</keyword>
<evidence type="ECO:0000256" key="4">
    <source>
        <dbReference type="ARBA" id="ARBA00022777"/>
    </source>
</evidence>
<dbReference type="GO" id="GO:0005829">
    <property type="term" value="C:cytosol"/>
    <property type="evidence" value="ECO:0007669"/>
    <property type="project" value="TreeGrafter"/>
</dbReference>
<dbReference type="InterPro" id="IPR006203">
    <property type="entry name" value="GHMP_knse_ATP-bd_CS"/>
</dbReference>
<dbReference type="OMA" id="RACETRD"/>
<comment type="similarity">
    <text evidence="1">Belongs to the GHMP kinase family. GalK subfamily.</text>
</comment>
<evidence type="ECO:0000313" key="8">
    <source>
        <dbReference type="Proteomes" id="UP000271162"/>
    </source>
</evidence>
<dbReference type="PANTHER" id="PTHR10457:SF7">
    <property type="entry name" value="GALACTOKINASE-RELATED"/>
    <property type="match status" value="1"/>
</dbReference>
<evidence type="ECO:0000256" key="3">
    <source>
        <dbReference type="ARBA" id="ARBA00022741"/>
    </source>
</evidence>
<dbReference type="PROSITE" id="PS00627">
    <property type="entry name" value="GHMP_KINASES_ATP"/>
    <property type="match status" value="1"/>
</dbReference>
<dbReference type="GO" id="GO:0005524">
    <property type="term" value="F:ATP binding"/>
    <property type="evidence" value="ECO:0007669"/>
    <property type="project" value="UniProtKB-KW"/>
</dbReference>